<dbReference type="SUPFAM" id="SSF56024">
    <property type="entry name" value="Phospholipase D/nuclease"/>
    <property type="match status" value="1"/>
</dbReference>
<dbReference type="PANTHER" id="PTHR12586">
    <property type="entry name" value="CDP-DIACYLGLYCEROL--SERINE O-PHOSPHATIDYLTRANSFERASE"/>
    <property type="match status" value="1"/>
</dbReference>
<comment type="subcellular location">
    <subcellularLocation>
        <location evidence="10">Mitochondrion</location>
    </subcellularLocation>
</comment>
<comment type="catalytic activity">
    <reaction evidence="9 10">
        <text>a CDP-1,2-diacyl-sn-glycerol + sn-glycerol 3-phosphate = a 1,2-diacyl-sn-glycero-3-phospho-(1'-sn-glycero-3'-phosphate) + CMP + H(+)</text>
        <dbReference type="Rhea" id="RHEA:12593"/>
        <dbReference type="ChEBI" id="CHEBI:15378"/>
        <dbReference type="ChEBI" id="CHEBI:57597"/>
        <dbReference type="ChEBI" id="CHEBI:58332"/>
        <dbReference type="ChEBI" id="CHEBI:60110"/>
        <dbReference type="ChEBI" id="CHEBI:60377"/>
        <dbReference type="EC" id="2.7.8.5"/>
    </reaction>
</comment>
<dbReference type="Pfam" id="PF00614">
    <property type="entry name" value="PLDc"/>
    <property type="match status" value="1"/>
</dbReference>
<dbReference type="Gene3D" id="3.30.870.10">
    <property type="entry name" value="Endonuclease Chain A"/>
    <property type="match status" value="1"/>
</dbReference>
<evidence type="ECO:0000256" key="8">
    <source>
        <dbReference type="ARBA" id="ARBA00023264"/>
    </source>
</evidence>
<keyword evidence="10" id="KW-0067">ATP-binding</keyword>
<dbReference type="SMART" id="SM00155">
    <property type="entry name" value="PLDc"/>
    <property type="match status" value="1"/>
</dbReference>
<dbReference type="PANTHER" id="PTHR12586:SF1">
    <property type="entry name" value="CDP-DIACYLGLYCEROL--GLYCEROL-3-PHOSPHATE 3-PHOSPHATIDYLTRANSFERASE, MITOCHONDRIAL"/>
    <property type="match status" value="1"/>
</dbReference>
<sequence>MIELRKKLDKIKFYEIDEVLRISKPNEFYSYLCNKLQTAKIACLICLYIGMDDECIEILKIIQERKLRRQVTTVILDCSRGKSNKLFLEKIRELDIEEIFYYFDLKHFFLMPRTLKELSGVFHSKIFAFDDEAIITGANLDRAYFSDRLDR</sequence>
<comment type="caution">
    <text evidence="12">The sequence shown here is derived from an EMBL/GenBank/DDBJ whole genome shotgun (WGS) entry which is preliminary data.</text>
</comment>
<dbReference type="EC" id="2.7.8.5" evidence="10"/>
<evidence type="ECO:0000256" key="3">
    <source>
        <dbReference type="ARBA" id="ARBA00022516"/>
    </source>
</evidence>
<reference evidence="12 13" key="1">
    <citation type="submission" date="2019-01" db="EMBL/GenBank/DDBJ databases">
        <title>Genomes sequencing and comparative genomics of infectious freshwater microsporidia, Cucumispora dikerogammari and Thelohania contejeani.</title>
        <authorList>
            <person name="Cormier A."/>
            <person name="Giraud I."/>
            <person name="Wattier R."/>
            <person name="Teixeira M."/>
            <person name="Grandjean F."/>
            <person name="Rigaud T."/>
            <person name="Cordaux R."/>
        </authorList>
    </citation>
    <scope>NUCLEOTIDE SEQUENCE [LARGE SCALE GENOMIC DNA]</scope>
    <source>
        <strain evidence="12">T1</strain>
        <tissue evidence="12">Spores</tissue>
    </source>
</reference>
<evidence type="ECO:0000256" key="2">
    <source>
        <dbReference type="ARBA" id="ARBA00010682"/>
    </source>
</evidence>
<dbReference type="Proteomes" id="UP001516464">
    <property type="component" value="Unassembled WGS sequence"/>
</dbReference>
<keyword evidence="10" id="KW-0547">Nucleotide-binding</keyword>
<evidence type="ECO:0000259" key="11">
    <source>
        <dbReference type="PROSITE" id="PS50035"/>
    </source>
</evidence>
<evidence type="ECO:0000313" key="13">
    <source>
        <dbReference type="Proteomes" id="UP001516464"/>
    </source>
</evidence>
<comment type="function">
    <text evidence="10">Functions in the biosynthesis of the anionic phospholipids phosphatidylglycerol and cardiolipin.</text>
</comment>
<dbReference type="PROSITE" id="PS50035">
    <property type="entry name" value="PLD"/>
    <property type="match status" value="1"/>
</dbReference>
<evidence type="ECO:0000256" key="10">
    <source>
        <dbReference type="RuleBase" id="RU365024"/>
    </source>
</evidence>
<evidence type="ECO:0000256" key="4">
    <source>
        <dbReference type="ARBA" id="ARBA00022679"/>
    </source>
</evidence>
<name>A0ABQ7I250_9MICR</name>
<keyword evidence="4 10" id="KW-0808">Transferase</keyword>
<keyword evidence="10" id="KW-0496">Mitochondrion</keyword>
<dbReference type="InterPro" id="IPR016270">
    <property type="entry name" value="PGS1"/>
</dbReference>
<comment type="pathway">
    <text evidence="1 10">Phospholipid metabolism; phosphatidylglycerol biosynthesis; phosphatidylglycerol from CDP-diacylglycerol: step 1/2.</text>
</comment>
<organism evidence="12 13">
    <name type="scientific">Astathelohania contejeani</name>
    <dbReference type="NCBI Taxonomy" id="164912"/>
    <lineage>
        <taxon>Eukaryota</taxon>
        <taxon>Fungi</taxon>
        <taxon>Fungi incertae sedis</taxon>
        <taxon>Microsporidia</taxon>
        <taxon>Astathelohaniidae</taxon>
        <taxon>Astathelohania</taxon>
    </lineage>
</organism>
<feature type="domain" description="PLD phosphodiesterase" evidence="11">
    <location>
        <begin position="118"/>
        <end position="144"/>
    </location>
</feature>
<keyword evidence="3 10" id="KW-0444">Lipid biosynthesis</keyword>
<evidence type="ECO:0000256" key="7">
    <source>
        <dbReference type="ARBA" id="ARBA00023209"/>
    </source>
</evidence>
<gene>
    <name evidence="12" type="primary">PGS1</name>
    <name evidence="12" type="ORF">TCON_0332</name>
</gene>
<comment type="similarity">
    <text evidence="2 10">Belongs to the CDP-alcohol phosphatidyltransferase class-II family.</text>
</comment>
<proteinExistence type="inferred from homology"/>
<keyword evidence="7 10" id="KW-0594">Phospholipid biosynthesis</keyword>
<dbReference type="InterPro" id="IPR001736">
    <property type="entry name" value="PLipase_D/transphosphatidylase"/>
</dbReference>
<evidence type="ECO:0000256" key="1">
    <source>
        <dbReference type="ARBA" id="ARBA00005042"/>
    </source>
</evidence>
<evidence type="ECO:0000256" key="5">
    <source>
        <dbReference type="ARBA" id="ARBA00022737"/>
    </source>
</evidence>
<evidence type="ECO:0000256" key="6">
    <source>
        <dbReference type="ARBA" id="ARBA00023098"/>
    </source>
</evidence>
<dbReference type="EMBL" id="SBIQ01000012">
    <property type="protein sequence ID" value="KAF7684474.1"/>
    <property type="molecule type" value="Genomic_DNA"/>
</dbReference>
<evidence type="ECO:0000313" key="12">
    <source>
        <dbReference type="EMBL" id="KAF7684474.1"/>
    </source>
</evidence>
<keyword evidence="6 10" id="KW-0443">Lipid metabolism</keyword>
<keyword evidence="8 10" id="KW-1208">Phospholipid metabolism</keyword>
<keyword evidence="13" id="KW-1185">Reference proteome</keyword>
<keyword evidence="5" id="KW-0677">Repeat</keyword>
<protein>
    <recommendedName>
        <fullName evidence="10">CDP-diacylglycerol--glycerol-3-phosphate 3-phosphatidyltransferase</fullName>
        <ecNumber evidence="10">2.7.8.5</ecNumber>
    </recommendedName>
</protein>
<evidence type="ECO:0000256" key="9">
    <source>
        <dbReference type="ARBA" id="ARBA00048586"/>
    </source>
</evidence>
<accession>A0ABQ7I250</accession>